<proteinExistence type="predicted"/>
<dbReference type="AlphaFoldDB" id="K0JXA0"/>
<accession>K0JXA0</accession>
<dbReference type="HOGENOM" id="CLU_830651_0_0_11"/>
<feature type="region of interest" description="Disordered" evidence="1">
    <location>
        <begin position="1"/>
        <end position="30"/>
    </location>
</feature>
<evidence type="ECO:0000313" key="2">
    <source>
        <dbReference type="EMBL" id="CCH32505.1"/>
    </source>
</evidence>
<dbReference type="OrthoDB" id="3354731at2"/>
<dbReference type="Proteomes" id="UP000006281">
    <property type="component" value="Chromosome"/>
</dbReference>
<dbReference type="KEGG" id="sesp:BN6_52410"/>
<reference evidence="2 3" key="1">
    <citation type="journal article" date="2012" name="BMC Genomics">
        <title>Complete genome sequence of Saccharothrix espanaensis DSM 44229T and comparison to the other completely sequenced Pseudonocardiaceae.</title>
        <authorList>
            <person name="Strobel T."/>
            <person name="Al-Dilaimi A."/>
            <person name="Blom J."/>
            <person name="Gessner A."/>
            <person name="Kalinowski J."/>
            <person name="Luzhetska M."/>
            <person name="Puhler A."/>
            <person name="Szczepanowski R."/>
            <person name="Bechthold A."/>
            <person name="Ruckert C."/>
        </authorList>
    </citation>
    <scope>NUCLEOTIDE SEQUENCE [LARGE SCALE GENOMIC DNA]</scope>
    <source>
        <strain evidence="3">ATCC 51144 / DSM 44229 / JCM 9112 / NBRC 15066 / NRRL 15764</strain>
    </source>
</reference>
<dbReference type="PATRIC" id="fig|1179773.3.peg.5273"/>
<feature type="compositionally biased region" description="Basic and acidic residues" evidence="1">
    <location>
        <begin position="19"/>
        <end position="30"/>
    </location>
</feature>
<evidence type="ECO:0000313" key="3">
    <source>
        <dbReference type="Proteomes" id="UP000006281"/>
    </source>
</evidence>
<protein>
    <submittedName>
        <fullName evidence="2">Uncharacterized protein</fullName>
    </submittedName>
</protein>
<sequence>MSTSPRREPGAGPGQPHPEQPHPEQPHEELAPLLGNGFRSARAACRDEVARCPSLPYVGYISKGVYRFSADRLGAGFGDRAGLHRIGRRVAQSAEEIDHALQEPDTGPLIRTVVHTDSGAVLCNHVIPQEYVVAVATGGPQPVDGPLTDVEAVNDADITLSGLTTRLRELVSLPSLNHGGWQTAHTTRPLSSVGGVDRPRTESWAEVPERLRAGLTAAVRPQDLHYLAYHVDGEPALESDVLGHASLERFYTKVDVDERRIFYREFGWQLDSVVRKFNRMLTGALSGGLVTRLVLDVERGAIYYYQLDIGVYLVGVTLDQSRVRDADERVARLAHRAGSG</sequence>
<gene>
    <name evidence="2" type="ordered locus">BN6_52410</name>
</gene>
<dbReference type="eggNOG" id="ENOG50332WB">
    <property type="taxonomic scope" value="Bacteria"/>
</dbReference>
<evidence type="ECO:0000256" key="1">
    <source>
        <dbReference type="SAM" id="MobiDB-lite"/>
    </source>
</evidence>
<name>K0JXA0_SACES</name>
<organism evidence="2 3">
    <name type="scientific">Saccharothrix espanaensis (strain ATCC 51144 / DSM 44229 / JCM 9112 / NBRC 15066 / NRRL 15764)</name>
    <dbReference type="NCBI Taxonomy" id="1179773"/>
    <lineage>
        <taxon>Bacteria</taxon>
        <taxon>Bacillati</taxon>
        <taxon>Actinomycetota</taxon>
        <taxon>Actinomycetes</taxon>
        <taxon>Pseudonocardiales</taxon>
        <taxon>Pseudonocardiaceae</taxon>
        <taxon>Saccharothrix</taxon>
    </lineage>
</organism>
<dbReference type="BioCyc" id="SESP1179773:BN6_RS25340-MONOMER"/>
<dbReference type="EMBL" id="HE804045">
    <property type="protein sequence ID" value="CCH32505.1"/>
    <property type="molecule type" value="Genomic_DNA"/>
</dbReference>
<dbReference type="RefSeq" id="WP_015102617.1">
    <property type="nucleotide sequence ID" value="NC_019673.1"/>
</dbReference>
<keyword evidence="3" id="KW-1185">Reference proteome</keyword>
<dbReference type="STRING" id="1179773.BN6_52410"/>